<accession>A0AAP0HLT8</accession>
<gene>
    <name evidence="2" type="ORF">Scep_028434</name>
</gene>
<comment type="caution">
    <text evidence="2">The sequence shown here is derived from an EMBL/GenBank/DDBJ whole genome shotgun (WGS) entry which is preliminary data.</text>
</comment>
<evidence type="ECO:0000256" key="1">
    <source>
        <dbReference type="SAM" id="MobiDB-lite"/>
    </source>
</evidence>
<name>A0AAP0HLT8_9MAGN</name>
<feature type="region of interest" description="Disordered" evidence="1">
    <location>
        <begin position="1"/>
        <end position="113"/>
    </location>
</feature>
<organism evidence="2 3">
    <name type="scientific">Stephania cephalantha</name>
    <dbReference type="NCBI Taxonomy" id="152367"/>
    <lineage>
        <taxon>Eukaryota</taxon>
        <taxon>Viridiplantae</taxon>
        <taxon>Streptophyta</taxon>
        <taxon>Embryophyta</taxon>
        <taxon>Tracheophyta</taxon>
        <taxon>Spermatophyta</taxon>
        <taxon>Magnoliopsida</taxon>
        <taxon>Ranunculales</taxon>
        <taxon>Menispermaceae</taxon>
        <taxon>Menispermoideae</taxon>
        <taxon>Cissampelideae</taxon>
        <taxon>Stephania</taxon>
    </lineage>
</organism>
<proteinExistence type="predicted"/>
<protein>
    <submittedName>
        <fullName evidence="2">Uncharacterized protein</fullName>
    </submittedName>
</protein>
<feature type="compositionally biased region" description="Low complexity" evidence="1">
    <location>
        <begin position="17"/>
        <end position="36"/>
    </location>
</feature>
<dbReference type="Proteomes" id="UP001419268">
    <property type="component" value="Unassembled WGS sequence"/>
</dbReference>
<evidence type="ECO:0000313" key="2">
    <source>
        <dbReference type="EMBL" id="KAK9089352.1"/>
    </source>
</evidence>
<evidence type="ECO:0000313" key="3">
    <source>
        <dbReference type="Proteomes" id="UP001419268"/>
    </source>
</evidence>
<dbReference type="AlphaFoldDB" id="A0AAP0HLT8"/>
<sequence>MKEGERKKEIGERDAGDGAPAHAARTAARGDAIASAVTRGAPATAQHSDLATLQDGGEIGGETRQRPAVCAMQRKRCAPIGSANGRAGVSNASRAVAPRGREKAADSTGSDAP</sequence>
<keyword evidence="3" id="KW-1185">Reference proteome</keyword>
<feature type="compositionally biased region" description="Basic and acidic residues" evidence="1">
    <location>
        <begin position="1"/>
        <end position="16"/>
    </location>
</feature>
<dbReference type="EMBL" id="JBBNAG010000012">
    <property type="protein sequence ID" value="KAK9089352.1"/>
    <property type="molecule type" value="Genomic_DNA"/>
</dbReference>
<reference evidence="2 3" key="1">
    <citation type="submission" date="2024-01" db="EMBL/GenBank/DDBJ databases">
        <title>Genome assemblies of Stephania.</title>
        <authorList>
            <person name="Yang L."/>
        </authorList>
    </citation>
    <scope>NUCLEOTIDE SEQUENCE [LARGE SCALE GENOMIC DNA]</scope>
    <source>
        <strain evidence="2">JXDWG</strain>
        <tissue evidence="2">Leaf</tissue>
    </source>
</reference>